<evidence type="ECO:0000313" key="4">
    <source>
        <dbReference type="Proteomes" id="UP001223072"/>
    </source>
</evidence>
<organism evidence="3 4">
    <name type="scientific">Streptomyces turgidiscabies</name>
    <dbReference type="NCBI Taxonomy" id="85558"/>
    <lineage>
        <taxon>Bacteria</taxon>
        <taxon>Bacillati</taxon>
        <taxon>Actinomycetota</taxon>
        <taxon>Actinomycetes</taxon>
        <taxon>Kitasatosporales</taxon>
        <taxon>Streptomycetaceae</taxon>
        <taxon>Streptomyces</taxon>
    </lineage>
</organism>
<keyword evidence="2" id="KW-1133">Transmembrane helix</keyword>
<keyword evidence="4" id="KW-1185">Reference proteome</keyword>
<feature type="region of interest" description="Disordered" evidence="1">
    <location>
        <begin position="1"/>
        <end position="27"/>
    </location>
</feature>
<keyword evidence="2" id="KW-0812">Transmembrane</keyword>
<keyword evidence="2" id="KW-0472">Membrane</keyword>
<dbReference type="EMBL" id="JAUSZS010000002">
    <property type="protein sequence ID" value="MDQ0931145.1"/>
    <property type="molecule type" value="Genomic_DNA"/>
</dbReference>
<dbReference type="InterPro" id="IPR007436">
    <property type="entry name" value="DUF485"/>
</dbReference>
<protein>
    <submittedName>
        <fullName evidence="3">Uncharacterized membrane protein (DUF485 family)</fullName>
    </submittedName>
</protein>
<gene>
    <name evidence="3" type="ORF">QFZ49_001052</name>
</gene>
<name>A0ABU0RGS2_9ACTN</name>
<proteinExistence type="predicted"/>
<dbReference type="PANTHER" id="PTHR38441">
    <property type="entry name" value="INTEGRAL MEMBRANE PROTEIN-RELATED"/>
    <property type="match status" value="1"/>
</dbReference>
<sequence>MRRPARIPRKRTVTRPAGPPIFEAPERPAGREFIDPRHDGEPNYPAIQQSEEFSRLRRRLRLFVFPMSALFFCWYMTFVLLSAYAHEFMSRKVTGEINMGTILGLMQFASTIAIVLTYRRFARKKLDPAVDRIHELAGVEK</sequence>
<dbReference type="PANTHER" id="PTHR38441:SF1">
    <property type="entry name" value="MEMBRANE PROTEIN"/>
    <property type="match status" value="1"/>
</dbReference>
<accession>A0ABU0RGS2</accession>
<evidence type="ECO:0000256" key="2">
    <source>
        <dbReference type="SAM" id="Phobius"/>
    </source>
</evidence>
<feature type="compositionally biased region" description="Basic residues" evidence="1">
    <location>
        <begin position="1"/>
        <end position="13"/>
    </location>
</feature>
<feature type="transmembrane region" description="Helical" evidence="2">
    <location>
        <begin position="62"/>
        <end position="85"/>
    </location>
</feature>
<evidence type="ECO:0000256" key="1">
    <source>
        <dbReference type="SAM" id="MobiDB-lite"/>
    </source>
</evidence>
<evidence type="ECO:0000313" key="3">
    <source>
        <dbReference type="EMBL" id="MDQ0931145.1"/>
    </source>
</evidence>
<feature type="transmembrane region" description="Helical" evidence="2">
    <location>
        <begin position="97"/>
        <end position="118"/>
    </location>
</feature>
<comment type="caution">
    <text evidence="3">The sequence shown here is derived from an EMBL/GenBank/DDBJ whole genome shotgun (WGS) entry which is preliminary data.</text>
</comment>
<dbReference type="Proteomes" id="UP001223072">
    <property type="component" value="Unassembled WGS sequence"/>
</dbReference>
<dbReference type="Pfam" id="PF04341">
    <property type="entry name" value="DUF485"/>
    <property type="match status" value="1"/>
</dbReference>
<reference evidence="3 4" key="1">
    <citation type="submission" date="2023-07" db="EMBL/GenBank/DDBJ databases">
        <title>Comparative genomics of wheat-associated soil bacteria to identify genetic determinants of phenazine resistance.</title>
        <authorList>
            <person name="Mouncey N."/>
        </authorList>
    </citation>
    <scope>NUCLEOTIDE SEQUENCE [LARGE SCALE GENOMIC DNA]</scope>
    <source>
        <strain evidence="3 4">W2I16</strain>
    </source>
</reference>